<feature type="compositionally biased region" description="Polar residues" evidence="1">
    <location>
        <begin position="7"/>
        <end position="26"/>
    </location>
</feature>
<proteinExistence type="predicted"/>
<accession>A0A2T3B8Y6</accession>
<evidence type="ECO:0000313" key="3">
    <source>
        <dbReference type="Proteomes" id="UP000241818"/>
    </source>
</evidence>
<feature type="region of interest" description="Disordered" evidence="1">
    <location>
        <begin position="1"/>
        <end position="27"/>
    </location>
</feature>
<gene>
    <name evidence="2" type="ORF">M430DRAFT_216315</name>
</gene>
<reference evidence="2 3" key="1">
    <citation type="journal article" date="2018" name="New Phytol.">
        <title>Comparative genomics and transcriptomics depict ericoid mycorrhizal fungi as versatile saprotrophs and plant mutualists.</title>
        <authorList>
            <person name="Martino E."/>
            <person name="Morin E."/>
            <person name="Grelet G.A."/>
            <person name="Kuo A."/>
            <person name="Kohler A."/>
            <person name="Daghino S."/>
            <person name="Barry K.W."/>
            <person name="Cichocki N."/>
            <person name="Clum A."/>
            <person name="Dockter R.B."/>
            <person name="Hainaut M."/>
            <person name="Kuo R.C."/>
            <person name="LaButti K."/>
            <person name="Lindahl B.D."/>
            <person name="Lindquist E.A."/>
            <person name="Lipzen A."/>
            <person name="Khouja H.R."/>
            <person name="Magnuson J."/>
            <person name="Murat C."/>
            <person name="Ohm R.A."/>
            <person name="Singer S.W."/>
            <person name="Spatafora J.W."/>
            <person name="Wang M."/>
            <person name="Veneault-Fourrey C."/>
            <person name="Henrissat B."/>
            <person name="Grigoriev I.V."/>
            <person name="Martin F.M."/>
            <person name="Perotto S."/>
        </authorList>
    </citation>
    <scope>NUCLEOTIDE SEQUENCE [LARGE SCALE GENOMIC DNA]</scope>
    <source>
        <strain evidence="2 3">ATCC 22711</strain>
    </source>
</reference>
<organism evidence="2 3">
    <name type="scientific">Amorphotheca resinae ATCC 22711</name>
    <dbReference type="NCBI Taxonomy" id="857342"/>
    <lineage>
        <taxon>Eukaryota</taxon>
        <taxon>Fungi</taxon>
        <taxon>Dikarya</taxon>
        <taxon>Ascomycota</taxon>
        <taxon>Pezizomycotina</taxon>
        <taxon>Leotiomycetes</taxon>
        <taxon>Helotiales</taxon>
        <taxon>Amorphothecaceae</taxon>
        <taxon>Amorphotheca</taxon>
    </lineage>
</organism>
<sequence length="271" mass="30705">MGRSKPTGKSSRGFSSKSAQQEQGPSISPPYSFLFVVDELPINDSSEIPPRLDENGRWCPPIYRDGFSPPHPGHLYRWRNGVVSAIGQPNIQLTPYETTTVFWCNPFNQFFTAIEDVSTFDMATAQSPCDRWYPLAFEHEGNLSLVQFVADQEYLASTGAGAEPGWIHRLGLDSYRCPYEPYPGAPRARGLGGDLSILIALISFSCSFNNLDRALLEERAWHDYRWRGHSHHHGRRPERGVVARIYLDPDNHGSTEERLRELERFPNGLIK</sequence>
<dbReference type="AlphaFoldDB" id="A0A2T3B8Y6"/>
<dbReference type="RefSeq" id="XP_024723394.1">
    <property type="nucleotide sequence ID" value="XM_024864546.1"/>
</dbReference>
<keyword evidence="3" id="KW-1185">Reference proteome</keyword>
<evidence type="ECO:0000313" key="2">
    <source>
        <dbReference type="EMBL" id="PSS23348.1"/>
    </source>
</evidence>
<dbReference type="Proteomes" id="UP000241818">
    <property type="component" value="Unassembled WGS sequence"/>
</dbReference>
<dbReference type="InParanoid" id="A0A2T3B8Y6"/>
<protein>
    <submittedName>
        <fullName evidence="2">Uncharacterized protein</fullName>
    </submittedName>
</protein>
<evidence type="ECO:0000256" key="1">
    <source>
        <dbReference type="SAM" id="MobiDB-lite"/>
    </source>
</evidence>
<name>A0A2T3B8Y6_AMORE</name>
<dbReference type="EMBL" id="KZ679008">
    <property type="protein sequence ID" value="PSS23348.1"/>
    <property type="molecule type" value="Genomic_DNA"/>
</dbReference>
<dbReference type="GeneID" id="36572627"/>
<dbReference type="OrthoDB" id="5243686at2759"/>